<evidence type="ECO:0000313" key="1">
    <source>
        <dbReference type="EMBL" id="VVC04400.1"/>
    </source>
</evidence>
<proteinExistence type="predicted"/>
<organism evidence="1 2">
    <name type="scientific">Candidatus Bilamarchaeum dharawalense</name>
    <dbReference type="NCBI Taxonomy" id="2885759"/>
    <lineage>
        <taxon>Archaea</taxon>
        <taxon>Candidatus Micrarchaeota</taxon>
        <taxon>Candidatus Micrarchaeia</taxon>
        <taxon>Candidatus Anstonellales</taxon>
        <taxon>Candidatus Bilamarchaeaceae</taxon>
        <taxon>Candidatus Bilamarchaeum</taxon>
    </lineage>
</organism>
<evidence type="ECO:0008006" key="3">
    <source>
        <dbReference type="Google" id="ProtNLM"/>
    </source>
</evidence>
<sequence length="80" mass="9174">MNDVIAVLIKKLSSKSVLERKEAIRGLKQHMGNSHMARLSLDYISEHDPSYTIRNLARQALPTQEKTPIWERTHVFSTEG</sequence>
<dbReference type="AlphaFoldDB" id="A0A5E4LR19"/>
<accession>A0A5E4LR19</accession>
<comment type="caution">
    <text evidence="1">The sequence shown here is derived from an EMBL/GenBank/DDBJ whole genome shotgun (WGS) entry which is preliminary data.</text>
</comment>
<name>A0A5E4LR19_9ARCH</name>
<protein>
    <recommendedName>
        <fullName evidence="3">HEAT repeats</fullName>
    </recommendedName>
</protein>
<gene>
    <name evidence="1" type="ORF">LFW2832_00925</name>
</gene>
<evidence type="ECO:0000313" key="2">
    <source>
        <dbReference type="Proteomes" id="UP000789941"/>
    </source>
</evidence>
<dbReference type="EMBL" id="CABMJJ010000009">
    <property type="protein sequence ID" value="VVC04400.1"/>
    <property type="molecule type" value="Genomic_DNA"/>
</dbReference>
<reference evidence="1 2" key="1">
    <citation type="submission" date="2019-08" db="EMBL/GenBank/DDBJ databases">
        <authorList>
            <person name="Vazquez-Campos X."/>
        </authorList>
    </citation>
    <scope>NUCLEOTIDE SEQUENCE [LARGE SCALE GENOMIC DNA]</scope>
    <source>
        <strain evidence="1">LFW-283_2</strain>
    </source>
</reference>
<dbReference type="Proteomes" id="UP000789941">
    <property type="component" value="Unassembled WGS sequence"/>
</dbReference>